<comment type="caution">
    <text evidence="4">The sequence shown here is derived from an EMBL/GenBank/DDBJ whole genome shotgun (WGS) entry which is preliminary data.</text>
</comment>
<gene>
    <name evidence="4" type="ORF">ERL59_14180</name>
</gene>
<evidence type="ECO:0000313" key="5">
    <source>
        <dbReference type="Proteomes" id="UP000448943"/>
    </source>
</evidence>
<reference evidence="4 5" key="1">
    <citation type="submission" date="2019-01" db="EMBL/GenBank/DDBJ databases">
        <title>Chengkuizengella sp. nov., isolated from deep-sea sediment of East Pacific Ocean.</title>
        <authorList>
            <person name="Yang J."/>
            <person name="Lai Q."/>
            <person name="Shao Z."/>
        </authorList>
    </citation>
    <scope>NUCLEOTIDE SEQUENCE [LARGE SCALE GENOMIC DNA]</scope>
    <source>
        <strain evidence="4 5">YPA3-1-1</strain>
    </source>
</reference>
<organism evidence="4 5">
    <name type="scientific">Chengkuizengella marina</name>
    <dbReference type="NCBI Taxonomy" id="2507566"/>
    <lineage>
        <taxon>Bacteria</taxon>
        <taxon>Bacillati</taxon>
        <taxon>Bacillota</taxon>
        <taxon>Bacilli</taxon>
        <taxon>Bacillales</taxon>
        <taxon>Paenibacillaceae</taxon>
        <taxon>Chengkuizengella</taxon>
    </lineage>
</organism>
<dbReference type="AlphaFoldDB" id="A0A6N9Q5F9"/>
<dbReference type="Gene3D" id="3.10.350.10">
    <property type="entry name" value="LysM domain"/>
    <property type="match status" value="3"/>
</dbReference>
<dbReference type="Proteomes" id="UP000448943">
    <property type="component" value="Unassembled WGS sequence"/>
</dbReference>
<evidence type="ECO:0000256" key="2">
    <source>
        <dbReference type="SAM" id="SignalP"/>
    </source>
</evidence>
<dbReference type="Gene3D" id="2.70.70.10">
    <property type="entry name" value="Glucose Permease (Domain IIA)"/>
    <property type="match status" value="1"/>
</dbReference>
<feature type="domain" description="LysM" evidence="3">
    <location>
        <begin position="73"/>
        <end position="118"/>
    </location>
</feature>
<dbReference type="GO" id="GO:0004222">
    <property type="term" value="F:metalloendopeptidase activity"/>
    <property type="evidence" value="ECO:0007669"/>
    <property type="project" value="TreeGrafter"/>
</dbReference>
<feature type="chain" id="PRO_5027056082" evidence="2">
    <location>
        <begin position="25"/>
        <end position="337"/>
    </location>
</feature>
<dbReference type="Pfam" id="PF01551">
    <property type="entry name" value="Peptidase_M23"/>
    <property type="match status" value="1"/>
</dbReference>
<evidence type="ECO:0000259" key="3">
    <source>
        <dbReference type="PROSITE" id="PS51782"/>
    </source>
</evidence>
<dbReference type="InterPro" id="IPR011055">
    <property type="entry name" value="Dup_hybrid_motif"/>
</dbReference>
<keyword evidence="1 2" id="KW-0732">Signal</keyword>
<dbReference type="CDD" id="cd00118">
    <property type="entry name" value="LysM"/>
    <property type="match status" value="3"/>
</dbReference>
<feature type="signal peptide" evidence="2">
    <location>
        <begin position="1"/>
        <end position="24"/>
    </location>
</feature>
<protein>
    <submittedName>
        <fullName evidence="4">LysM peptidoglycan-binding domain-containing protein</fullName>
    </submittedName>
</protein>
<dbReference type="EMBL" id="SIJB01000029">
    <property type="protein sequence ID" value="NBI30095.1"/>
    <property type="molecule type" value="Genomic_DNA"/>
</dbReference>
<dbReference type="InterPro" id="IPR050570">
    <property type="entry name" value="Cell_wall_metabolism_enzyme"/>
</dbReference>
<dbReference type="SMART" id="SM00257">
    <property type="entry name" value="LysM"/>
    <property type="match status" value="3"/>
</dbReference>
<accession>A0A6N9Q5F9</accession>
<name>A0A6N9Q5F9_9BACL</name>
<dbReference type="SUPFAM" id="SSF54106">
    <property type="entry name" value="LysM domain"/>
    <property type="match status" value="2"/>
</dbReference>
<dbReference type="InterPro" id="IPR018392">
    <property type="entry name" value="LysM"/>
</dbReference>
<dbReference type="RefSeq" id="WP_160646901.1">
    <property type="nucleotide sequence ID" value="NZ_SIJB01000029.1"/>
</dbReference>
<dbReference type="SUPFAM" id="SSF51261">
    <property type="entry name" value="Duplicated hybrid motif"/>
    <property type="match status" value="1"/>
</dbReference>
<dbReference type="PANTHER" id="PTHR21666:SF289">
    <property type="entry name" value="L-ALA--D-GLU ENDOPEPTIDASE"/>
    <property type="match status" value="1"/>
</dbReference>
<dbReference type="CDD" id="cd12797">
    <property type="entry name" value="M23_peptidase"/>
    <property type="match status" value="1"/>
</dbReference>
<dbReference type="InterPro" id="IPR036779">
    <property type="entry name" value="LysM_dom_sf"/>
</dbReference>
<dbReference type="PANTHER" id="PTHR21666">
    <property type="entry name" value="PEPTIDASE-RELATED"/>
    <property type="match status" value="1"/>
</dbReference>
<sequence length="337" mass="37431">MRKKLTSLILGLILSASMTNTSIAASYTVNSGDFLWKIANDYSLTIAELKSLNHLTSDEIYPGQKLIVSKEINPYTVKANDTLWIISQRLGMNAQALIDANPQISNPHDLRVGQVIYIPNSSTSNNYIVQANDTMWIISQRLGINTQVLIDANPQISNPNHLIVGQTIVIPSFSSNTNIQAKSQHQQNIFKDGMFPLKTGTYESYGNSYGDDRNYNPSGTGTRSHEGIDIMANKGTPIYSVLDGKVIRYGWSQYGGWRLTVQVDDSTLFYYAHLSKYASGIGKGAEVKKGQIIGYVGNTGYGPEGTSGKFENHLHFGIYKLPNWNSIDPYPYLKNWE</sequence>
<evidence type="ECO:0000313" key="4">
    <source>
        <dbReference type="EMBL" id="NBI30095.1"/>
    </source>
</evidence>
<dbReference type="OrthoDB" id="9810477at2"/>
<proteinExistence type="predicted"/>
<feature type="domain" description="LysM" evidence="3">
    <location>
        <begin position="25"/>
        <end position="68"/>
    </location>
</feature>
<dbReference type="Pfam" id="PF01476">
    <property type="entry name" value="LysM"/>
    <property type="match status" value="3"/>
</dbReference>
<dbReference type="PROSITE" id="PS51782">
    <property type="entry name" value="LYSM"/>
    <property type="match status" value="3"/>
</dbReference>
<dbReference type="InterPro" id="IPR016047">
    <property type="entry name" value="M23ase_b-sheet_dom"/>
</dbReference>
<evidence type="ECO:0000256" key="1">
    <source>
        <dbReference type="ARBA" id="ARBA00022729"/>
    </source>
</evidence>
<keyword evidence="5" id="KW-1185">Reference proteome</keyword>
<feature type="domain" description="LysM" evidence="3">
    <location>
        <begin position="125"/>
        <end position="170"/>
    </location>
</feature>